<protein>
    <recommendedName>
        <fullName evidence="1">TIL domain-containing protein</fullName>
    </recommendedName>
</protein>
<evidence type="ECO:0000313" key="2">
    <source>
        <dbReference type="Ensembl" id="ENSCSAVP00000018418.1"/>
    </source>
</evidence>
<dbReference type="Ensembl" id="ENSCSAVT00000018619.1">
    <property type="protein sequence ID" value="ENSCSAVP00000018419.1"/>
    <property type="gene ID" value="ENSCSAVG00000010812.1"/>
</dbReference>
<dbReference type="AlphaFoldDB" id="H2ZLF2"/>
<sequence>MCVHSSQCPVSPNCPGNQVYFTCAGCDQTCADLGQPPKPCITVCQSKCTCPNGLYLDGFMCVNASQCPVSPSPSLNITCPDVGNTMCASKLRSGYVCEFIRWRIDLNQWLQKFELWRTQNGQYGALAVPPCVDFMIQCENAGQMRNFYGDFYKCHIPYCLDGLYKTGPGIQIWRTHQKSWKDLFSVWSASQTVITN</sequence>
<proteinExistence type="predicted"/>
<dbReference type="Pfam" id="PF01826">
    <property type="entry name" value="TIL"/>
    <property type="match status" value="1"/>
</dbReference>
<dbReference type="InterPro" id="IPR036084">
    <property type="entry name" value="Ser_inhib-like_sf"/>
</dbReference>
<dbReference type="InterPro" id="IPR002919">
    <property type="entry name" value="TIL_dom"/>
</dbReference>
<dbReference type="OMA" id="IQCENAG"/>
<dbReference type="SUPFAM" id="SSF57567">
    <property type="entry name" value="Serine protease inhibitors"/>
    <property type="match status" value="1"/>
</dbReference>
<feature type="domain" description="TIL" evidence="1">
    <location>
        <begin position="14"/>
        <end position="67"/>
    </location>
</feature>
<organism evidence="2 3">
    <name type="scientific">Ciona savignyi</name>
    <name type="common">Pacific transparent sea squirt</name>
    <dbReference type="NCBI Taxonomy" id="51511"/>
    <lineage>
        <taxon>Eukaryota</taxon>
        <taxon>Metazoa</taxon>
        <taxon>Chordata</taxon>
        <taxon>Tunicata</taxon>
        <taxon>Ascidiacea</taxon>
        <taxon>Phlebobranchia</taxon>
        <taxon>Cionidae</taxon>
        <taxon>Ciona</taxon>
    </lineage>
</organism>
<keyword evidence="3" id="KW-1185">Reference proteome</keyword>
<reference evidence="3" key="1">
    <citation type="submission" date="2003-08" db="EMBL/GenBank/DDBJ databases">
        <authorList>
            <person name="Birren B."/>
            <person name="Nusbaum C."/>
            <person name="Abebe A."/>
            <person name="Abouelleil A."/>
            <person name="Adekoya E."/>
            <person name="Ait-zahra M."/>
            <person name="Allen N."/>
            <person name="Allen T."/>
            <person name="An P."/>
            <person name="Anderson M."/>
            <person name="Anderson S."/>
            <person name="Arachchi H."/>
            <person name="Armbruster J."/>
            <person name="Bachantsang P."/>
            <person name="Baldwin J."/>
            <person name="Barry A."/>
            <person name="Bayul T."/>
            <person name="Blitshsteyn B."/>
            <person name="Bloom T."/>
            <person name="Blye J."/>
            <person name="Boguslavskiy L."/>
            <person name="Borowsky M."/>
            <person name="Boukhgalter B."/>
            <person name="Brunache A."/>
            <person name="Butler J."/>
            <person name="Calixte N."/>
            <person name="Calvo S."/>
            <person name="Camarata J."/>
            <person name="Campo K."/>
            <person name="Chang J."/>
            <person name="Cheshatsang Y."/>
            <person name="Citroen M."/>
            <person name="Collymore A."/>
            <person name="Considine T."/>
            <person name="Cook A."/>
            <person name="Cooke P."/>
            <person name="Corum B."/>
            <person name="Cuomo C."/>
            <person name="David R."/>
            <person name="Dawoe T."/>
            <person name="Degray S."/>
            <person name="Dodge S."/>
            <person name="Dooley K."/>
            <person name="Dorje P."/>
            <person name="Dorjee K."/>
            <person name="Dorris L."/>
            <person name="Duffey N."/>
            <person name="Dupes A."/>
            <person name="Elkins T."/>
            <person name="Engels R."/>
            <person name="Erickson J."/>
            <person name="Farina A."/>
            <person name="Faro S."/>
            <person name="Ferreira P."/>
            <person name="Fischer H."/>
            <person name="Fitzgerald M."/>
            <person name="Foley K."/>
            <person name="Gage D."/>
            <person name="Galagan J."/>
            <person name="Gearin G."/>
            <person name="Gnerre S."/>
            <person name="Gnirke A."/>
            <person name="Goyette A."/>
            <person name="Graham J."/>
            <person name="Grandbois E."/>
            <person name="Gyaltsen K."/>
            <person name="Hafez N."/>
            <person name="Hagopian D."/>
            <person name="Hagos B."/>
            <person name="Hall J."/>
            <person name="Hatcher B."/>
            <person name="Heller A."/>
            <person name="Higgins H."/>
            <person name="Honan T."/>
            <person name="Horn A."/>
            <person name="Houde N."/>
            <person name="Hughes L."/>
            <person name="Hulme W."/>
            <person name="Husby E."/>
            <person name="Iliev I."/>
            <person name="Jaffe D."/>
            <person name="Jones C."/>
            <person name="Kamal M."/>
            <person name="Kamat A."/>
            <person name="Kamvysselis M."/>
            <person name="Karlsson E."/>
            <person name="Kells C."/>
            <person name="Kieu A."/>
            <person name="Kisner P."/>
            <person name="Kodira C."/>
            <person name="Kulbokas E."/>
            <person name="Labutti K."/>
            <person name="Lama D."/>
            <person name="Landers T."/>
            <person name="Leger J."/>
            <person name="Levine S."/>
            <person name="Lewis D."/>
            <person name="Lewis T."/>
            <person name="Lindblad-toh K."/>
            <person name="Liu X."/>
            <person name="Lokyitsang T."/>
            <person name="Lokyitsang Y."/>
            <person name="Lucien O."/>
            <person name="Lui A."/>
            <person name="Ma L.J."/>
            <person name="Mabbitt R."/>
            <person name="Macdonald J."/>
            <person name="Maclean C."/>
            <person name="Major J."/>
            <person name="Manning J."/>
            <person name="Marabella R."/>
            <person name="Maru K."/>
            <person name="Matthews C."/>
            <person name="Mauceli E."/>
            <person name="Mccarthy M."/>
            <person name="Mcdonough S."/>
            <person name="Mcghee T."/>
            <person name="Meldrim J."/>
            <person name="Meneus L."/>
            <person name="Mesirov J."/>
            <person name="Mihalev A."/>
            <person name="Mihova T."/>
            <person name="Mikkelsen T."/>
            <person name="Mlenga V."/>
            <person name="Moru K."/>
            <person name="Mozes J."/>
            <person name="Mulrain L."/>
            <person name="Munson G."/>
            <person name="Naylor J."/>
            <person name="Newes C."/>
            <person name="Nguyen C."/>
            <person name="Nguyen N."/>
            <person name="Nguyen T."/>
            <person name="Nicol R."/>
            <person name="Nielsen C."/>
            <person name="Nizzari M."/>
            <person name="Norbu C."/>
            <person name="Norbu N."/>
            <person name="O'donnell P."/>
            <person name="Okoawo O."/>
            <person name="O'leary S."/>
            <person name="Omotosho B."/>
            <person name="O'neill K."/>
            <person name="Osman S."/>
            <person name="Parker S."/>
            <person name="Perrin D."/>
            <person name="Phunkhang P."/>
            <person name="Piqani B."/>
            <person name="Purcell S."/>
            <person name="Rachupka T."/>
            <person name="Ramasamy U."/>
            <person name="Rameau R."/>
            <person name="Ray V."/>
            <person name="Raymond C."/>
            <person name="Retta R."/>
            <person name="Richardson S."/>
            <person name="Rise C."/>
            <person name="Rodriguez J."/>
            <person name="Rogers J."/>
            <person name="Rogov P."/>
            <person name="Rutman M."/>
            <person name="Schupbach R."/>
            <person name="Seaman C."/>
            <person name="Settipalli S."/>
            <person name="Sharpe T."/>
            <person name="Sheridan J."/>
            <person name="Sherpa N."/>
            <person name="Shi J."/>
            <person name="Smirnov S."/>
            <person name="Smith C."/>
            <person name="Sougnez C."/>
            <person name="Spencer B."/>
            <person name="Stalker J."/>
            <person name="Stange-thomann N."/>
            <person name="Stavropoulos S."/>
            <person name="Stetson K."/>
            <person name="Stone C."/>
            <person name="Stone S."/>
            <person name="Stubbs M."/>
            <person name="Talamas J."/>
            <person name="Tchuinga P."/>
            <person name="Tenzing P."/>
            <person name="Tesfaye S."/>
            <person name="Theodore J."/>
            <person name="Thoulutsang Y."/>
            <person name="Topham K."/>
            <person name="Towey S."/>
            <person name="Tsamla T."/>
            <person name="Tsomo N."/>
            <person name="Vallee D."/>
            <person name="Vassiliev H."/>
            <person name="Venkataraman V."/>
            <person name="Vinson J."/>
            <person name="Vo A."/>
            <person name="Wade C."/>
            <person name="Wang S."/>
            <person name="Wangchuk T."/>
            <person name="Wangdi T."/>
            <person name="Whittaker C."/>
            <person name="Wilkinson J."/>
            <person name="Wu Y."/>
            <person name="Wyman D."/>
            <person name="Yadav S."/>
            <person name="Yang S."/>
            <person name="Yang X."/>
            <person name="Yeager S."/>
            <person name="Yee E."/>
            <person name="Young G."/>
            <person name="Zainoun J."/>
            <person name="Zembeck L."/>
            <person name="Zimmer A."/>
            <person name="Zody M."/>
            <person name="Lander E."/>
        </authorList>
    </citation>
    <scope>NUCLEOTIDE SEQUENCE [LARGE SCALE GENOMIC DNA]</scope>
</reference>
<dbReference type="HOGENOM" id="CLU_1389783_0_0_1"/>
<reference evidence="2" key="2">
    <citation type="submission" date="2025-05" db="UniProtKB">
        <authorList>
            <consortium name="Ensembl"/>
        </authorList>
    </citation>
    <scope>IDENTIFICATION</scope>
</reference>
<dbReference type="CDD" id="cd19941">
    <property type="entry name" value="TIL"/>
    <property type="match status" value="1"/>
</dbReference>
<dbReference type="GeneTree" id="ENSGT00860000134372"/>
<dbReference type="Gene3D" id="2.10.25.10">
    <property type="entry name" value="Laminin"/>
    <property type="match status" value="1"/>
</dbReference>
<dbReference type="Ensembl" id="ENSCSAVT00000018618.1">
    <property type="protein sequence ID" value="ENSCSAVP00000018418.1"/>
    <property type="gene ID" value="ENSCSAVG00000010812.1"/>
</dbReference>
<accession>H2ZLF2</accession>
<dbReference type="Proteomes" id="UP000007875">
    <property type="component" value="Unassembled WGS sequence"/>
</dbReference>
<name>H2ZLF2_CIOSA</name>
<evidence type="ECO:0000313" key="3">
    <source>
        <dbReference type="Proteomes" id="UP000007875"/>
    </source>
</evidence>
<evidence type="ECO:0000259" key="1">
    <source>
        <dbReference type="Pfam" id="PF01826"/>
    </source>
</evidence>